<reference evidence="1 2" key="1">
    <citation type="submission" date="2021-03" db="EMBL/GenBank/DDBJ databases">
        <title>Antimicrobial resistance genes in bacteria isolated from Japanese honey, and their potential for conferring macrolide and lincosamide resistance in the American foulbrood pathogen Paenibacillus larvae.</title>
        <authorList>
            <person name="Okamoto M."/>
            <person name="Kumagai M."/>
            <person name="Kanamori H."/>
            <person name="Takamatsu D."/>
        </authorList>
    </citation>
    <scope>NUCLEOTIDE SEQUENCE [LARGE SCALE GENOMIC DNA]</scope>
    <source>
        <strain evidence="1 2">J41TS12</strain>
    </source>
</reference>
<gene>
    <name evidence="1" type="ORF">J41TS12_39290</name>
</gene>
<accession>A0A919XWR8</accession>
<name>A0A919XWR8_9BACL</name>
<comment type="caution">
    <text evidence="1">The sequence shown here is derived from an EMBL/GenBank/DDBJ whole genome shotgun (WGS) entry which is preliminary data.</text>
</comment>
<protein>
    <submittedName>
        <fullName evidence="1">Uncharacterized protein</fullName>
    </submittedName>
</protein>
<keyword evidence="2" id="KW-1185">Reference proteome</keyword>
<evidence type="ECO:0000313" key="2">
    <source>
        <dbReference type="Proteomes" id="UP000681162"/>
    </source>
</evidence>
<proteinExistence type="predicted"/>
<dbReference type="RefSeq" id="WP_212942000.1">
    <property type="nucleotide sequence ID" value="NZ_BORR01000017.1"/>
</dbReference>
<sequence>MLNFKDQLAKDVQNVFMNPLEFAEMHEVTTATPNRGVLKRMLPMIIEKFTLDGKPVQHADGVSVHNVVVHISPDVLAYTPRVDQAFVLDGATYDVKGISNDTGIFKIVLQANGAG</sequence>
<dbReference type="EMBL" id="BORR01000017">
    <property type="protein sequence ID" value="GIO39068.1"/>
    <property type="molecule type" value="Genomic_DNA"/>
</dbReference>
<dbReference type="AlphaFoldDB" id="A0A919XWR8"/>
<evidence type="ECO:0000313" key="1">
    <source>
        <dbReference type="EMBL" id="GIO39068.1"/>
    </source>
</evidence>
<organism evidence="1 2">
    <name type="scientific">Paenibacillus antibioticophila</name>
    <dbReference type="NCBI Taxonomy" id="1274374"/>
    <lineage>
        <taxon>Bacteria</taxon>
        <taxon>Bacillati</taxon>
        <taxon>Bacillota</taxon>
        <taxon>Bacilli</taxon>
        <taxon>Bacillales</taxon>
        <taxon>Paenibacillaceae</taxon>
        <taxon>Paenibacillus</taxon>
    </lineage>
</organism>
<dbReference type="Proteomes" id="UP000681162">
    <property type="component" value="Unassembled WGS sequence"/>
</dbReference>